<dbReference type="InterPro" id="IPR050266">
    <property type="entry name" value="AB_hydrolase_sf"/>
</dbReference>
<dbReference type="GO" id="GO:0016787">
    <property type="term" value="F:hydrolase activity"/>
    <property type="evidence" value="ECO:0007669"/>
    <property type="project" value="UniProtKB-KW"/>
</dbReference>
<dbReference type="Gene3D" id="3.40.50.1820">
    <property type="entry name" value="alpha/beta hydrolase"/>
    <property type="match status" value="1"/>
</dbReference>
<protein>
    <submittedName>
        <fullName evidence="2">Alpha/beta hydrolase</fullName>
    </submittedName>
</protein>
<comment type="caution">
    <text evidence="2">The sequence shown here is derived from an EMBL/GenBank/DDBJ whole genome shotgun (WGS) entry which is preliminary data.</text>
</comment>
<dbReference type="SUPFAM" id="SSF53474">
    <property type="entry name" value="alpha/beta-Hydrolases"/>
    <property type="match status" value="1"/>
</dbReference>
<organism evidence="2 3">
    <name type="scientific">Sporichthya brevicatena</name>
    <dbReference type="NCBI Taxonomy" id="171442"/>
    <lineage>
        <taxon>Bacteria</taxon>
        <taxon>Bacillati</taxon>
        <taxon>Actinomycetota</taxon>
        <taxon>Actinomycetes</taxon>
        <taxon>Sporichthyales</taxon>
        <taxon>Sporichthyaceae</taxon>
        <taxon>Sporichthya</taxon>
    </lineage>
</organism>
<evidence type="ECO:0000313" key="2">
    <source>
        <dbReference type="EMBL" id="GAA0613999.1"/>
    </source>
</evidence>
<evidence type="ECO:0000259" key="1">
    <source>
        <dbReference type="Pfam" id="PF12697"/>
    </source>
</evidence>
<dbReference type="PANTHER" id="PTHR43798:SF33">
    <property type="entry name" value="HYDROLASE, PUTATIVE (AFU_ORTHOLOGUE AFUA_2G14860)-RELATED"/>
    <property type="match status" value="1"/>
</dbReference>
<evidence type="ECO:0000313" key="3">
    <source>
        <dbReference type="Proteomes" id="UP001500957"/>
    </source>
</evidence>
<feature type="domain" description="AB hydrolase-1" evidence="1">
    <location>
        <begin position="76"/>
        <end position="342"/>
    </location>
</feature>
<proteinExistence type="predicted"/>
<dbReference type="Proteomes" id="UP001500957">
    <property type="component" value="Unassembled WGS sequence"/>
</dbReference>
<dbReference type="InterPro" id="IPR000073">
    <property type="entry name" value="AB_hydrolase_1"/>
</dbReference>
<dbReference type="EMBL" id="BAAAHE010000010">
    <property type="protein sequence ID" value="GAA0613999.1"/>
    <property type="molecule type" value="Genomic_DNA"/>
</dbReference>
<reference evidence="2 3" key="1">
    <citation type="journal article" date="2019" name="Int. J. Syst. Evol. Microbiol.">
        <title>The Global Catalogue of Microorganisms (GCM) 10K type strain sequencing project: providing services to taxonomists for standard genome sequencing and annotation.</title>
        <authorList>
            <consortium name="The Broad Institute Genomics Platform"/>
            <consortium name="The Broad Institute Genome Sequencing Center for Infectious Disease"/>
            <person name="Wu L."/>
            <person name="Ma J."/>
        </authorList>
    </citation>
    <scope>NUCLEOTIDE SEQUENCE [LARGE SCALE GENOMIC DNA]</scope>
    <source>
        <strain evidence="2 3">JCM 10671</strain>
    </source>
</reference>
<dbReference type="Pfam" id="PF12697">
    <property type="entry name" value="Abhydrolase_6"/>
    <property type="match status" value="1"/>
</dbReference>
<dbReference type="InterPro" id="IPR029058">
    <property type="entry name" value="AB_hydrolase_fold"/>
</dbReference>
<keyword evidence="3" id="KW-1185">Reference proteome</keyword>
<dbReference type="PANTHER" id="PTHR43798">
    <property type="entry name" value="MONOACYLGLYCEROL LIPASE"/>
    <property type="match status" value="1"/>
</dbReference>
<sequence>MAALLAAGLPATAADAAAGAPDVAERVCRTSRVPVSFTSVPYVPGAAEPAVTTLENQQIFVRFCQPKDKPSRTVQVLVHGITYDHRYWNLPDPDGSERYSWEAAAVKAGYATLAIDRLGAGESSHPPSFQVDINSNAAAVRALISALRAGKVQAPVKNVPVEKVVLVGHSYGSITSWFAASNNPEVDAVVLTGATHNIREFHTPLIVSAPLYPSFLDPAYAQKAYDPGYLTDRPGTRYDTYYAPDTNVDDRMVAADEATKGTVTFSELNNYPLFFRAPLDIRVPVFLLIGTNDGLFCSLEPGDLGAPCDTAANLVASEAPKLGPNVPSVDAYLVPGAGHALNAVRSSQESFGAAQRWIHTTVSGGKHRH</sequence>
<accession>A0ABN1GLE4</accession>
<keyword evidence="2" id="KW-0378">Hydrolase</keyword>
<name>A0ABN1GLE4_9ACTN</name>
<gene>
    <name evidence="2" type="ORF">GCM10009547_14860</name>
</gene>